<gene>
    <name evidence="1" type="ORF">EDD79_103413</name>
</gene>
<evidence type="ECO:0000313" key="1">
    <source>
        <dbReference type="EMBL" id="TCP99725.1"/>
    </source>
</evidence>
<proteinExistence type="predicted"/>
<reference evidence="1 2" key="1">
    <citation type="submission" date="2019-03" db="EMBL/GenBank/DDBJ databases">
        <title>Genomic Encyclopedia of Type Strains, Phase IV (KMG-IV): sequencing the most valuable type-strain genomes for metagenomic binning, comparative biology and taxonomic classification.</title>
        <authorList>
            <person name="Goeker M."/>
        </authorList>
    </citation>
    <scope>NUCLEOTIDE SEQUENCE [LARGE SCALE GENOMIC DNA]</scope>
    <source>
        <strain evidence="1 2">DSM 100013</strain>
    </source>
</reference>
<protein>
    <submittedName>
        <fullName evidence="1">Uncharacterized protein</fullName>
    </submittedName>
</protein>
<name>A0A4R2TBG3_9FIRM</name>
<dbReference type="AlphaFoldDB" id="A0A4R2TBG3"/>
<dbReference type="EMBL" id="SLYC01000034">
    <property type="protein sequence ID" value="TCP99725.1"/>
    <property type="molecule type" value="Genomic_DNA"/>
</dbReference>
<accession>A0A4R2TBG3</accession>
<comment type="caution">
    <text evidence="1">The sequence shown here is derived from an EMBL/GenBank/DDBJ whole genome shotgun (WGS) entry which is preliminary data.</text>
</comment>
<sequence>MASSESIDEMSLKTLDNSKAVSNNAVRLFRQSNEAAKHIVSQMRNIASSSGE</sequence>
<evidence type="ECO:0000313" key="2">
    <source>
        <dbReference type="Proteomes" id="UP000295504"/>
    </source>
</evidence>
<dbReference type="RefSeq" id="WP_165913730.1">
    <property type="nucleotide sequence ID" value="NZ_CP058648.1"/>
</dbReference>
<keyword evidence="2" id="KW-1185">Reference proteome</keyword>
<dbReference type="Proteomes" id="UP000295504">
    <property type="component" value="Unassembled WGS sequence"/>
</dbReference>
<organism evidence="1 2">
    <name type="scientific">Serpentinicella alkaliphila</name>
    <dbReference type="NCBI Taxonomy" id="1734049"/>
    <lineage>
        <taxon>Bacteria</taxon>
        <taxon>Bacillati</taxon>
        <taxon>Bacillota</taxon>
        <taxon>Clostridia</taxon>
        <taxon>Peptostreptococcales</taxon>
        <taxon>Natronincolaceae</taxon>
        <taxon>Serpentinicella</taxon>
    </lineage>
</organism>